<dbReference type="InterPro" id="IPR002545">
    <property type="entry name" value="CheW-lke_dom"/>
</dbReference>
<evidence type="ECO:0000256" key="2">
    <source>
        <dbReference type="ARBA" id="ARBA00012438"/>
    </source>
</evidence>
<dbReference type="SMART" id="SM00260">
    <property type="entry name" value="CheW"/>
    <property type="match status" value="2"/>
</dbReference>
<dbReference type="PROSITE" id="PS50109">
    <property type="entry name" value="HIS_KIN"/>
    <property type="match status" value="1"/>
</dbReference>
<keyword evidence="5 9" id="KW-0418">Kinase</keyword>
<dbReference type="FunFam" id="3.30.565.10:FF:000016">
    <property type="entry name" value="Chemotaxis protein CheA, putative"/>
    <property type="match status" value="1"/>
</dbReference>
<dbReference type="Pfam" id="PF02518">
    <property type="entry name" value="HATPase_c"/>
    <property type="match status" value="1"/>
</dbReference>
<dbReference type="Pfam" id="PF01584">
    <property type="entry name" value="CheW"/>
    <property type="match status" value="2"/>
</dbReference>
<evidence type="ECO:0000256" key="6">
    <source>
        <dbReference type="SAM" id="MobiDB-lite"/>
    </source>
</evidence>
<dbReference type="AlphaFoldDB" id="A0A6M5YVQ5"/>
<dbReference type="GO" id="GO:0006935">
    <property type="term" value="P:chemotaxis"/>
    <property type="evidence" value="ECO:0007669"/>
    <property type="project" value="InterPro"/>
</dbReference>
<dbReference type="InterPro" id="IPR036890">
    <property type="entry name" value="HATPase_C_sf"/>
</dbReference>
<keyword evidence="10" id="KW-1185">Reference proteome</keyword>
<dbReference type="PROSITE" id="PS50851">
    <property type="entry name" value="CHEW"/>
    <property type="match status" value="2"/>
</dbReference>
<dbReference type="SUPFAM" id="SSF55874">
    <property type="entry name" value="ATPase domain of HSP90 chaperone/DNA topoisomerase II/histidine kinase"/>
    <property type="match status" value="1"/>
</dbReference>
<feature type="region of interest" description="Disordered" evidence="6">
    <location>
        <begin position="298"/>
        <end position="321"/>
    </location>
</feature>
<feature type="compositionally biased region" description="Basic and acidic residues" evidence="6">
    <location>
        <begin position="302"/>
        <end position="312"/>
    </location>
</feature>
<feature type="domain" description="CheW-like" evidence="8">
    <location>
        <begin position="322"/>
        <end position="454"/>
    </location>
</feature>
<gene>
    <name evidence="9" type="ORF">FTUN_5609</name>
</gene>
<evidence type="ECO:0000313" key="9">
    <source>
        <dbReference type="EMBL" id="QJW98029.1"/>
    </source>
</evidence>
<feature type="domain" description="CheW-like" evidence="8">
    <location>
        <begin position="159"/>
        <end position="297"/>
    </location>
</feature>
<dbReference type="Gene3D" id="2.40.50.180">
    <property type="entry name" value="CheA-289, Domain 4"/>
    <property type="match status" value="1"/>
</dbReference>
<dbReference type="SUPFAM" id="SSF50341">
    <property type="entry name" value="CheW-like"/>
    <property type="match status" value="2"/>
</dbReference>
<dbReference type="Gene3D" id="3.30.565.10">
    <property type="entry name" value="Histidine kinase-like ATPase, C-terminal domain"/>
    <property type="match status" value="1"/>
</dbReference>
<dbReference type="GO" id="GO:0004673">
    <property type="term" value="F:protein histidine kinase activity"/>
    <property type="evidence" value="ECO:0007669"/>
    <property type="project" value="UniProtKB-EC"/>
</dbReference>
<keyword evidence="3" id="KW-0597">Phosphoprotein</keyword>
<evidence type="ECO:0000256" key="1">
    <source>
        <dbReference type="ARBA" id="ARBA00000085"/>
    </source>
</evidence>
<dbReference type="InterPro" id="IPR036061">
    <property type="entry name" value="CheW-like_dom_sf"/>
</dbReference>
<protein>
    <recommendedName>
        <fullName evidence="2">histidine kinase</fullName>
        <ecNumber evidence="2">2.7.13.3</ecNumber>
    </recommendedName>
</protein>
<evidence type="ECO:0000256" key="3">
    <source>
        <dbReference type="ARBA" id="ARBA00022553"/>
    </source>
</evidence>
<feature type="domain" description="Histidine kinase" evidence="7">
    <location>
        <begin position="1"/>
        <end position="157"/>
    </location>
</feature>
<organism evidence="9 10">
    <name type="scientific">Frigoriglobus tundricola</name>
    <dbReference type="NCBI Taxonomy" id="2774151"/>
    <lineage>
        <taxon>Bacteria</taxon>
        <taxon>Pseudomonadati</taxon>
        <taxon>Planctomycetota</taxon>
        <taxon>Planctomycetia</taxon>
        <taxon>Gemmatales</taxon>
        <taxon>Gemmataceae</taxon>
        <taxon>Frigoriglobus</taxon>
    </lineage>
</organism>
<dbReference type="GO" id="GO:0007165">
    <property type="term" value="P:signal transduction"/>
    <property type="evidence" value="ECO:0007669"/>
    <property type="project" value="InterPro"/>
</dbReference>
<dbReference type="InterPro" id="IPR004358">
    <property type="entry name" value="Sig_transdc_His_kin-like_C"/>
</dbReference>
<accession>A0A6M5YVQ5</accession>
<sequence length="462" mass="48652">MEGQDTELDRTIIEAIKDPLTHVVRNAIDHGIEAPGPGTRPARPPRGGSPCAFHEGGQVNIDVTDDGRGVDPERVRAKALERGLIDPAAAARLTEREITQLLFLPGFSTAEKVSNISGRGVGMDVVRTNIEKIGGTVDLQSRFGHGTTVRIKIPLTLAIIPALIVTTGGERYCIPQVNLLELVRLSGDAARRGLEAVHAAPVYRLRDRLLPLVDLGHKLLGRDPAADRDEVNIVVVQADQRPFGLVVDGVHDTEEIVVKPLARPLKGVPVFAGATIMGDGKVALILDLLGLAKESAVLSGGRDPRPPADDPRAAPGPPGAPARHLLLTAAGPRRVAIPLDLVSRLEEVPAGAVELADGQEVIQYRDRIMPLVRLGEVLGGAGPAPGPDALLQVIVYAAGGRQVGLVVDAIYDVAEAAPELTAPSRRRGVLGSGVVQGKVTDMLDLPEIVRAVVPECAEGVPV</sequence>
<proteinExistence type="predicted"/>
<evidence type="ECO:0000259" key="7">
    <source>
        <dbReference type="PROSITE" id="PS50109"/>
    </source>
</evidence>
<evidence type="ECO:0000256" key="5">
    <source>
        <dbReference type="ARBA" id="ARBA00022777"/>
    </source>
</evidence>
<evidence type="ECO:0000313" key="10">
    <source>
        <dbReference type="Proteomes" id="UP000503447"/>
    </source>
</evidence>
<dbReference type="EC" id="2.7.13.3" evidence="2"/>
<dbReference type="EMBL" id="CP053452">
    <property type="protein sequence ID" value="QJW98029.1"/>
    <property type="molecule type" value="Genomic_DNA"/>
</dbReference>
<dbReference type="Proteomes" id="UP000503447">
    <property type="component" value="Chromosome"/>
</dbReference>
<dbReference type="InterPro" id="IPR051315">
    <property type="entry name" value="Bact_Chemotaxis_CheA"/>
</dbReference>
<dbReference type="PANTHER" id="PTHR43395">
    <property type="entry name" value="SENSOR HISTIDINE KINASE CHEA"/>
    <property type="match status" value="1"/>
</dbReference>
<dbReference type="KEGG" id="ftj:FTUN_5609"/>
<dbReference type="SMART" id="SM00387">
    <property type="entry name" value="HATPase_c"/>
    <property type="match status" value="1"/>
</dbReference>
<keyword evidence="4" id="KW-0808">Transferase</keyword>
<evidence type="ECO:0000259" key="8">
    <source>
        <dbReference type="PROSITE" id="PS50851"/>
    </source>
</evidence>
<dbReference type="RefSeq" id="WP_171473295.1">
    <property type="nucleotide sequence ID" value="NZ_CP053452.2"/>
</dbReference>
<reference evidence="10" key="1">
    <citation type="submission" date="2020-05" db="EMBL/GenBank/DDBJ databases">
        <title>Frigoriglobus tundricola gen. nov., sp. nov., a psychrotolerant cellulolytic planctomycete of the family Gemmataceae with two divergent copies of 16S rRNA gene.</title>
        <authorList>
            <person name="Kulichevskaya I.S."/>
            <person name="Ivanova A.A."/>
            <person name="Naumoff D.G."/>
            <person name="Beletsky A.V."/>
            <person name="Rijpstra W.I.C."/>
            <person name="Sinninghe Damste J.S."/>
            <person name="Mardanov A.V."/>
            <person name="Ravin N.V."/>
            <person name="Dedysh S.N."/>
        </authorList>
    </citation>
    <scope>NUCLEOTIDE SEQUENCE [LARGE SCALE GENOMIC DNA]</scope>
    <source>
        <strain evidence="10">PL17</strain>
    </source>
</reference>
<dbReference type="InterPro" id="IPR005467">
    <property type="entry name" value="His_kinase_dom"/>
</dbReference>
<dbReference type="PRINTS" id="PR00344">
    <property type="entry name" value="BCTRLSENSOR"/>
</dbReference>
<dbReference type="CDD" id="cd00731">
    <property type="entry name" value="CheA_reg"/>
    <property type="match status" value="1"/>
</dbReference>
<evidence type="ECO:0000256" key="4">
    <source>
        <dbReference type="ARBA" id="ARBA00022679"/>
    </source>
</evidence>
<dbReference type="Gene3D" id="2.30.30.40">
    <property type="entry name" value="SH3 Domains"/>
    <property type="match status" value="1"/>
</dbReference>
<name>A0A6M5YVQ5_9BACT</name>
<dbReference type="PANTHER" id="PTHR43395:SF1">
    <property type="entry name" value="CHEMOTAXIS PROTEIN CHEA"/>
    <property type="match status" value="1"/>
</dbReference>
<dbReference type="InterPro" id="IPR003594">
    <property type="entry name" value="HATPase_dom"/>
</dbReference>
<comment type="catalytic activity">
    <reaction evidence="1">
        <text>ATP + protein L-histidine = ADP + protein N-phospho-L-histidine.</text>
        <dbReference type="EC" id="2.7.13.3"/>
    </reaction>
</comment>